<proteinExistence type="predicted"/>
<evidence type="ECO:0000313" key="1">
    <source>
        <dbReference type="EMBL" id="ETN98582.1"/>
    </source>
</evidence>
<feature type="non-terminal residue" evidence="1">
    <location>
        <position position="283"/>
    </location>
</feature>
<sequence length="283" mass="34079">FINNSSLSREYPLIAQLLQWNEAIWYIQYLPAIAGLIKHVHLEYSRQRLPDELHQIHVSEVLKQQYENRERWNDVTHCWNYFALEYEQLKCDPEEVSIEQLCVIDSNANNTQFNIYKIIQFLETQNNQFLKTFQQFKHRHTQEIQEEEKKQDTLRQPTLKSFFDINNNDILCFNELSLNEIIQRRSTPVLQYDQNDKSKCFDLASIENDIYHTFIHGRQSLTFIIPLFEYRSNFDIRDCITNIETRYEGLRNAQFQYFWDKLRLSVASSVEKQRALEILHDAI</sequence>
<feature type="non-terminal residue" evidence="1">
    <location>
        <position position="1"/>
    </location>
</feature>
<reference evidence="1 2" key="1">
    <citation type="journal article" date="2013" name="Curr. Biol.">
        <title>The Genome of the Foraminiferan Reticulomyxa filosa.</title>
        <authorList>
            <person name="Glockner G."/>
            <person name="Hulsmann N."/>
            <person name="Schleicher M."/>
            <person name="Noegel A.A."/>
            <person name="Eichinger L."/>
            <person name="Gallinger C."/>
            <person name="Pawlowski J."/>
            <person name="Sierra R."/>
            <person name="Euteneuer U."/>
            <person name="Pillet L."/>
            <person name="Moustafa A."/>
            <person name="Platzer M."/>
            <person name="Groth M."/>
            <person name="Szafranski K."/>
            <person name="Schliwa M."/>
        </authorList>
    </citation>
    <scope>NUCLEOTIDE SEQUENCE [LARGE SCALE GENOMIC DNA]</scope>
</reference>
<name>X6L961_RETFI</name>
<organism evidence="1 2">
    <name type="scientific">Reticulomyxa filosa</name>
    <dbReference type="NCBI Taxonomy" id="46433"/>
    <lineage>
        <taxon>Eukaryota</taxon>
        <taxon>Sar</taxon>
        <taxon>Rhizaria</taxon>
        <taxon>Retaria</taxon>
        <taxon>Foraminifera</taxon>
        <taxon>Monothalamids</taxon>
        <taxon>Reticulomyxidae</taxon>
        <taxon>Reticulomyxa</taxon>
    </lineage>
</organism>
<gene>
    <name evidence="1" type="ORF">RFI_38910</name>
</gene>
<evidence type="ECO:0000313" key="2">
    <source>
        <dbReference type="Proteomes" id="UP000023152"/>
    </source>
</evidence>
<protein>
    <submittedName>
        <fullName evidence="1">Uncharacterized protein</fullName>
    </submittedName>
</protein>
<dbReference type="Proteomes" id="UP000023152">
    <property type="component" value="Unassembled WGS sequence"/>
</dbReference>
<dbReference type="EMBL" id="ASPP01046345">
    <property type="protein sequence ID" value="ETN98582.1"/>
    <property type="molecule type" value="Genomic_DNA"/>
</dbReference>
<dbReference type="AlphaFoldDB" id="X6L961"/>
<comment type="caution">
    <text evidence="1">The sequence shown here is derived from an EMBL/GenBank/DDBJ whole genome shotgun (WGS) entry which is preliminary data.</text>
</comment>
<accession>X6L961</accession>
<keyword evidence="2" id="KW-1185">Reference proteome</keyword>